<dbReference type="InterPro" id="IPR004568">
    <property type="entry name" value="Ppantetheine-prot_Trfase_dom"/>
</dbReference>
<keyword evidence="3 8" id="KW-0479">Metal-binding</keyword>
<reference evidence="10 11" key="1">
    <citation type="submission" date="2016-06" db="EMBL/GenBank/DDBJ databases">
        <title>Respiratory ammonification of nitrate coupled to the oxidation of elemental sulfur in deep-sea autotrophic thermophilic bacteria.</title>
        <authorList>
            <person name="Slobodkina G.B."/>
            <person name="Mardanov A.V."/>
            <person name="Ravin N.V."/>
            <person name="Frolova A.A."/>
            <person name="Viryasiv M.B."/>
            <person name="Chernyh N.A."/>
            <person name="Bonch-Osmolovskaya E.A."/>
            <person name="Slobodkin A.I."/>
        </authorList>
    </citation>
    <scope>NUCLEOTIDE SEQUENCE [LARGE SCALE GENOMIC DNA]</scope>
    <source>
        <strain evidence="10 11">S69</strain>
    </source>
</reference>
<evidence type="ECO:0000256" key="7">
    <source>
        <dbReference type="ARBA" id="ARBA00023160"/>
    </source>
</evidence>
<evidence type="ECO:0000256" key="5">
    <source>
        <dbReference type="ARBA" id="ARBA00022842"/>
    </source>
</evidence>
<dbReference type="InterPro" id="IPR002582">
    <property type="entry name" value="ACPS"/>
</dbReference>
<evidence type="ECO:0000256" key="3">
    <source>
        <dbReference type="ARBA" id="ARBA00022723"/>
    </source>
</evidence>
<dbReference type="HAMAP" id="MF_00101">
    <property type="entry name" value="AcpS"/>
    <property type="match status" value="1"/>
</dbReference>
<keyword evidence="4 8" id="KW-0276">Fatty acid metabolism</keyword>
<keyword evidence="5 8" id="KW-0460">Magnesium</keyword>
<comment type="similarity">
    <text evidence="8">Belongs to the P-Pant transferase superfamily. AcpS family.</text>
</comment>
<keyword evidence="7 8" id="KW-0275">Fatty acid biosynthesis</keyword>
<evidence type="ECO:0000256" key="1">
    <source>
        <dbReference type="ARBA" id="ARBA00022516"/>
    </source>
</evidence>
<name>A0A1B9F5C6_9BACT</name>
<dbReference type="SUPFAM" id="SSF56214">
    <property type="entry name" value="4'-phosphopantetheinyl transferase"/>
    <property type="match status" value="1"/>
</dbReference>
<protein>
    <recommendedName>
        <fullName evidence="8">Holo-[acyl-carrier-protein] synthase</fullName>
        <shortName evidence="8">Holo-ACP synthase</shortName>
        <ecNumber evidence="8">2.7.8.7</ecNumber>
    </recommendedName>
    <alternativeName>
        <fullName evidence="8">4'-phosphopantetheinyl transferase AcpS</fullName>
    </alternativeName>
</protein>
<dbReference type="Proteomes" id="UP000093080">
    <property type="component" value="Unassembled WGS sequence"/>
</dbReference>
<dbReference type="InterPro" id="IPR008278">
    <property type="entry name" value="4-PPantetheinyl_Trfase_dom"/>
</dbReference>
<evidence type="ECO:0000313" key="10">
    <source>
        <dbReference type="EMBL" id="OCC15015.1"/>
    </source>
</evidence>
<feature type="binding site" evidence="8">
    <location>
        <position position="66"/>
    </location>
    <ligand>
        <name>Mg(2+)</name>
        <dbReference type="ChEBI" id="CHEBI:18420"/>
    </ligand>
</feature>
<dbReference type="NCBIfam" id="TIGR00556">
    <property type="entry name" value="pantethn_trn"/>
    <property type="match status" value="1"/>
</dbReference>
<comment type="subcellular location">
    <subcellularLocation>
        <location evidence="8">Cytoplasm</location>
    </subcellularLocation>
</comment>
<dbReference type="GO" id="GO:0008897">
    <property type="term" value="F:holo-[acyl-carrier-protein] synthase activity"/>
    <property type="evidence" value="ECO:0007669"/>
    <property type="project" value="UniProtKB-UniRule"/>
</dbReference>
<evidence type="ECO:0000256" key="2">
    <source>
        <dbReference type="ARBA" id="ARBA00022679"/>
    </source>
</evidence>
<dbReference type="Pfam" id="PF01648">
    <property type="entry name" value="ACPS"/>
    <property type="match status" value="1"/>
</dbReference>
<keyword evidence="11" id="KW-1185">Reference proteome</keyword>
<organism evidence="10 11">
    <name type="scientific">Dissulfuribacter thermophilus</name>
    <dbReference type="NCBI Taxonomy" id="1156395"/>
    <lineage>
        <taxon>Bacteria</taxon>
        <taxon>Pseudomonadati</taxon>
        <taxon>Thermodesulfobacteriota</taxon>
        <taxon>Dissulfuribacteria</taxon>
        <taxon>Dissulfuribacterales</taxon>
        <taxon>Dissulfuribacteraceae</taxon>
        <taxon>Dissulfuribacter</taxon>
    </lineage>
</organism>
<dbReference type="InterPro" id="IPR037143">
    <property type="entry name" value="4-PPantetheinyl_Trfase_dom_sf"/>
</dbReference>
<keyword evidence="2 8" id="KW-0808">Transferase</keyword>
<dbReference type="RefSeq" id="WP_083186694.1">
    <property type="nucleotide sequence ID" value="NZ_MAGO01000007.1"/>
</dbReference>
<sequence>MVRYDGRKMIVGIGVDLVEIGRITKAYERWGRRFLKRVYADVEIEKMPSSTVRRWEYLASRFSAKEAFLKALGTGIAHGLGLKDVWVVNEPSGRPRLSYSEDVGNILEAQGIKVAHISISHEKTMAISIVVLES</sequence>
<comment type="function">
    <text evidence="8">Transfers the 4'-phosphopantetheine moiety from coenzyme A to a Ser of acyl-carrier-protein.</text>
</comment>
<evidence type="ECO:0000259" key="9">
    <source>
        <dbReference type="Pfam" id="PF01648"/>
    </source>
</evidence>
<dbReference type="NCBIfam" id="TIGR00516">
    <property type="entry name" value="acpS"/>
    <property type="match status" value="1"/>
</dbReference>
<dbReference type="EC" id="2.7.8.7" evidence="8"/>
<gene>
    <name evidence="8" type="primary">acpS</name>
    <name evidence="10" type="ORF">DBT_1501</name>
</gene>
<evidence type="ECO:0000256" key="6">
    <source>
        <dbReference type="ARBA" id="ARBA00023098"/>
    </source>
</evidence>
<dbReference type="AlphaFoldDB" id="A0A1B9F5C6"/>
<dbReference type="STRING" id="1156395.DBT_1501"/>
<accession>A0A1B9F5C6</accession>
<dbReference type="GO" id="GO:0006633">
    <property type="term" value="P:fatty acid biosynthetic process"/>
    <property type="evidence" value="ECO:0007669"/>
    <property type="project" value="UniProtKB-UniRule"/>
</dbReference>
<dbReference type="EMBL" id="MAGO01000007">
    <property type="protein sequence ID" value="OCC15015.1"/>
    <property type="molecule type" value="Genomic_DNA"/>
</dbReference>
<dbReference type="PATRIC" id="fig|1156395.6.peg.1514"/>
<proteinExistence type="inferred from homology"/>
<keyword evidence="6 8" id="KW-0443">Lipid metabolism</keyword>
<evidence type="ECO:0000256" key="8">
    <source>
        <dbReference type="HAMAP-Rule" id="MF_00101"/>
    </source>
</evidence>
<keyword evidence="8" id="KW-0963">Cytoplasm</keyword>
<evidence type="ECO:0000256" key="4">
    <source>
        <dbReference type="ARBA" id="ARBA00022832"/>
    </source>
</evidence>
<feature type="domain" description="4'-phosphopantetheinyl transferase" evidence="9">
    <location>
        <begin position="12"/>
        <end position="102"/>
    </location>
</feature>
<dbReference type="Gene3D" id="3.90.470.20">
    <property type="entry name" value="4'-phosphopantetheinyl transferase domain"/>
    <property type="match status" value="1"/>
</dbReference>
<comment type="caution">
    <text evidence="10">The sequence shown here is derived from an EMBL/GenBank/DDBJ whole genome shotgun (WGS) entry which is preliminary data.</text>
</comment>
<comment type="cofactor">
    <cofactor evidence="8">
        <name>Mg(2+)</name>
        <dbReference type="ChEBI" id="CHEBI:18420"/>
    </cofactor>
</comment>
<dbReference type="GO" id="GO:0000287">
    <property type="term" value="F:magnesium ion binding"/>
    <property type="evidence" value="ECO:0007669"/>
    <property type="project" value="UniProtKB-UniRule"/>
</dbReference>
<dbReference type="GO" id="GO:0005737">
    <property type="term" value="C:cytoplasm"/>
    <property type="evidence" value="ECO:0007669"/>
    <property type="project" value="UniProtKB-SubCell"/>
</dbReference>
<keyword evidence="1 8" id="KW-0444">Lipid biosynthesis</keyword>
<feature type="binding site" evidence="8">
    <location>
        <position position="16"/>
    </location>
    <ligand>
        <name>Mg(2+)</name>
        <dbReference type="ChEBI" id="CHEBI:18420"/>
    </ligand>
</feature>
<dbReference type="OrthoDB" id="517356at2"/>
<comment type="catalytic activity">
    <reaction evidence="8">
        <text>apo-[ACP] + CoA = holo-[ACP] + adenosine 3',5'-bisphosphate + H(+)</text>
        <dbReference type="Rhea" id="RHEA:12068"/>
        <dbReference type="Rhea" id="RHEA-COMP:9685"/>
        <dbReference type="Rhea" id="RHEA-COMP:9690"/>
        <dbReference type="ChEBI" id="CHEBI:15378"/>
        <dbReference type="ChEBI" id="CHEBI:29999"/>
        <dbReference type="ChEBI" id="CHEBI:57287"/>
        <dbReference type="ChEBI" id="CHEBI:58343"/>
        <dbReference type="ChEBI" id="CHEBI:64479"/>
        <dbReference type="EC" id="2.7.8.7"/>
    </reaction>
</comment>
<evidence type="ECO:0000313" key="11">
    <source>
        <dbReference type="Proteomes" id="UP000093080"/>
    </source>
</evidence>